<feature type="region of interest" description="Disordered" evidence="1">
    <location>
        <begin position="1"/>
        <end position="28"/>
    </location>
</feature>
<evidence type="ECO:0000313" key="3">
    <source>
        <dbReference type="Proteomes" id="UP000276133"/>
    </source>
</evidence>
<dbReference type="Proteomes" id="UP000276133">
    <property type="component" value="Unassembled WGS sequence"/>
</dbReference>
<dbReference type="EMBL" id="REGN01006594">
    <property type="protein sequence ID" value="RNA08937.1"/>
    <property type="molecule type" value="Genomic_DNA"/>
</dbReference>
<keyword evidence="3" id="KW-1185">Reference proteome</keyword>
<evidence type="ECO:0000256" key="1">
    <source>
        <dbReference type="SAM" id="MobiDB-lite"/>
    </source>
</evidence>
<comment type="caution">
    <text evidence="2">The sequence shown here is derived from an EMBL/GenBank/DDBJ whole genome shotgun (WGS) entry which is preliminary data.</text>
</comment>
<protein>
    <submittedName>
        <fullName evidence="2">Uncharacterized protein</fullName>
    </submittedName>
</protein>
<organism evidence="2 3">
    <name type="scientific">Brachionus plicatilis</name>
    <name type="common">Marine rotifer</name>
    <name type="synonym">Brachionus muelleri</name>
    <dbReference type="NCBI Taxonomy" id="10195"/>
    <lineage>
        <taxon>Eukaryota</taxon>
        <taxon>Metazoa</taxon>
        <taxon>Spiralia</taxon>
        <taxon>Gnathifera</taxon>
        <taxon>Rotifera</taxon>
        <taxon>Eurotatoria</taxon>
        <taxon>Monogononta</taxon>
        <taxon>Pseudotrocha</taxon>
        <taxon>Ploima</taxon>
        <taxon>Brachionidae</taxon>
        <taxon>Brachionus</taxon>
    </lineage>
</organism>
<proteinExistence type="predicted"/>
<sequence length="28" mass="3072">MGAGREATLPARKKNGRDRDQPSSGRFI</sequence>
<evidence type="ECO:0000313" key="2">
    <source>
        <dbReference type="EMBL" id="RNA08937.1"/>
    </source>
</evidence>
<accession>A0A3M7QBT6</accession>
<reference evidence="2 3" key="1">
    <citation type="journal article" date="2018" name="Sci. Rep.">
        <title>Genomic signatures of local adaptation to the degree of environmental predictability in rotifers.</title>
        <authorList>
            <person name="Franch-Gras L."/>
            <person name="Hahn C."/>
            <person name="Garcia-Roger E.M."/>
            <person name="Carmona M.J."/>
            <person name="Serra M."/>
            <person name="Gomez A."/>
        </authorList>
    </citation>
    <scope>NUCLEOTIDE SEQUENCE [LARGE SCALE GENOMIC DNA]</scope>
    <source>
        <strain evidence="2">HYR1</strain>
    </source>
</reference>
<name>A0A3M7QBT6_BRAPC</name>
<dbReference type="AlphaFoldDB" id="A0A3M7QBT6"/>
<gene>
    <name evidence="2" type="ORF">BpHYR1_043235</name>
</gene>